<organism evidence="2 3">
    <name type="scientific">Amborella trichopoda</name>
    <dbReference type="NCBI Taxonomy" id="13333"/>
    <lineage>
        <taxon>Eukaryota</taxon>
        <taxon>Viridiplantae</taxon>
        <taxon>Streptophyta</taxon>
        <taxon>Embryophyta</taxon>
        <taxon>Tracheophyta</taxon>
        <taxon>Spermatophyta</taxon>
        <taxon>Magnoliopsida</taxon>
        <taxon>Amborellales</taxon>
        <taxon>Amborellaceae</taxon>
        <taxon>Amborella</taxon>
    </lineage>
</organism>
<dbReference type="Proteomes" id="UP000017836">
    <property type="component" value="Unassembled WGS sequence"/>
</dbReference>
<dbReference type="Gramene" id="ERN18330">
    <property type="protein sequence ID" value="ERN18330"/>
    <property type="gene ID" value="AMTR_s00055p00188820"/>
</dbReference>
<evidence type="ECO:0000313" key="3">
    <source>
        <dbReference type="Proteomes" id="UP000017836"/>
    </source>
</evidence>
<dbReference type="EMBL" id="KI392237">
    <property type="protein sequence ID" value="ERN18330.1"/>
    <property type="molecule type" value="Genomic_DNA"/>
</dbReference>
<sequence>MAKWWFINSGLPLKSGLGGYGRTDGEMVPSNATSPRRRLRWHGKASNRSSHAPEDALRIEYCGANPSRMTLNRAP</sequence>
<evidence type="ECO:0000313" key="2">
    <source>
        <dbReference type="EMBL" id="ERN18330.1"/>
    </source>
</evidence>
<evidence type="ECO:0000256" key="1">
    <source>
        <dbReference type="SAM" id="MobiDB-lite"/>
    </source>
</evidence>
<dbReference type="AlphaFoldDB" id="U5D7V6"/>
<dbReference type="HOGENOM" id="CLU_2674391_0_0_1"/>
<gene>
    <name evidence="2" type="ORF">AMTR_s00055p00188820</name>
</gene>
<proteinExistence type="predicted"/>
<keyword evidence="3" id="KW-1185">Reference proteome</keyword>
<accession>U5D7V6</accession>
<feature type="compositionally biased region" description="Basic residues" evidence="1">
    <location>
        <begin position="35"/>
        <end position="45"/>
    </location>
</feature>
<reference evidence="3" key="1">
    <citation type="journal article" date="2013" name="Science">
        <title>The Amborella genome and the evolution of flowering plants.</title>
        <authorList>
            <consortium name="Amborella Genome Project"/>
        </authorList>
    </citation>
    <scope>NUCLEOTIDE SEQUENCE [LARGE SCALE GENOMIC DNA]</scope>
</reference>
<name>U5D7V6_AMBTC</name>
<protein>
    <submittedName>
        <fullName evidence="2">Uncharacterized protein</fullName>
    </submittedName>
</protein>
<feature type="region of interest" description="Disordered" evidence="1">
    <location>
        <begin position="18"/>
        <end position="52"/>
    </location>
</feature>